<proteinExistence type="predicted"/>
<accession>A0ABV8NL73</accession>
<evidence type="ECO:0000313" key="1">
    <source>
        <dbReference type="EMBL" id="MFC4197219.1"/>
    </source>
</evidence>
<gene>
    <name evidence="1" type="ORF">ACFOUY_10965</name>
</gene>
<organism evidence="1 2">
    <name type="scientific">Pedobacter jamesrossensis</name>
    <dbReference type="NCBI Taxonomy" id="1908238"/>
    <lineage>
        <taxon>Bacteria</taxon>
        <taxon>Pseudomonadati</taxon>
        <taxon>Bacteroidota</taxon>
        <taxon>Sphingobacteriia</taxon>
        <taxon>Sphingobacteriales</taxon>
        <taxon>Sphingobacteriaceae</taxon>
        <taxon>Pedobacter</taxon>
    </lineage>
</organism>
<comment type="caution">
    <text evidence="1">The sequence shown here is derived from an EMBL/GenBank/DDBJ whole genome shotgun (WGS) entry which is preliminary data.</text>
</comment>
<sequence>MITHGYFDNQELGNPETDISFPNGILSAYNINRFKSNVGQSTDNRIRIFLFRLVLWVIGASKLESN</sequence>
<protein>
    <submittedName>
        <fullName evidence="1">Uncharacterized protein</fullName>
    </submittedName>
</protein>
<keyword evidence="2" id="KW-1185">Reference proteome</keyword>
<dbReference type="EMBL" id="JBHSBY010000107">
    <property type="protein sequence ID" value="MFC4197219.1"/>
    <property type="molecule type" value="Genomic_DNA"/>
</dbReference>
<evidence type="ECO:0000313" key="2">
    <source>
        <dbReference type="Proteomes" id="UP001595792"/>
    </source>
</evidence>
<dbReference type="Proteomes" id="UP001595792">
    <property type="component" value="Unassembled WGS sequence"/>
</dbReference>
<dbReference type="RefSeq" id="WP_378960639.1">
    <property type="nucleotide sequence ID" value="NZ_JBHRXC010000016.1"/>
</dbReference>
<name>A0ABV8NL73_9SPHI</name>
<reference evidence="2" key="1">
    <citation type="journal article" date="2019" name="Int. J. Syst. Evol. Microbiol.">
        <title>The Global Catalogue of Microorganisms (GCM) 10K type strain sequencing project: providing services to taxonomists for standard genome sequencing and annotation.</title>
        <authorList>
            <consortium name="The Broad Institute Genomics Platform"/>
            <consortium name="The Broad Institute Genome Sequencing Center for Infectious Disease"/>
            <person name="Wu L."/>
            <person name="Ma J."/>
        </authorList>
    </citation>
    <scope>NUCLEOTIDE SEQUENCE [LARGE SCALE GENOMIC DNA]</scope>
    <source>
        <strain evidence="2">CCM 8689</strain>
    </source>
</reference>